<dbReference type="Proteomes" id="UP000011885">
    <property type="component" value="Unassembled WGS sequence"/>
</dbReference>
<gene>
    <name evidence="1" type="ORF">RSSM_06553</name>
</gene>
<organism evidence="1 2">
    <name type="scientific">Rhodopirellula sallentina SM41</name>
    <dbReference type="NCBI Taxonomy" id="1263870"/>
    <lineage>
        <taxon>Bacteria</taxon>
        <taxon>Pseudomonadati</taxon>
        <taxon>Planctomycetota</taxon>
        <taxon>Planctomycetia</taxon>
        <taxon>Pirellulales</taxon>
        <taxon>Pirellulaceae</taxon>
        <taxon>Rhodopirellula</taxon>
    </lineage>
</organism>
<dbReference type="AlphaFoldDB" id="M5TS53"/>
<proteinExistence type="predicted"/>
<evidence type="ECO:0000313" key="1">
    <source>
        <dbReference type="EMBL" id="EMI52017.1"/>
    </source>
</evidence>
<protein>
    <submittedName>
        <fullName evidence="1">Uncharacterized protein</fullName>
    </submittedName>
</protein>
<sequence>MNIASPGRRLVFASLAFLNLTTPILITGCSSDEETAKTSHFEHDHIIADHWPDDLLDLSVKIRDRLSSPETTEQTRSEIDDLVSWTAEIAADTNLPEQDWEPLYHASESMIANLRRDPSNLSDSNRMQLESLCDLIEVSSTKIPDQLPIFVKDES</sequence>
<dbReference type="EMBL" id="ANOH01000457">
    <property type="protein sequence ID" value="EMI52017.1"/>
    <property type="molecule type" value="Genomic_DNA"/>
</dbReference>
<name>M5TS53_9BACT</name>
<comment type="caution">
    <text evidence="1">The sequence shown here is derived from an EMBL/GenBank/DDBJ whole genome shotgun (WGS) entry which is preliminary data.</text>
</comment>
<evidence type="ECO:0000313" key="2">
    <source>
        <dbReference type="Proteomes" id="UP000011885"/>
    </source>
</evidence>
<dbReference type="PATRIC" id="fig|1263870.3.peg.6945"/>
<accession>M5TS53</accession>
<keyword evidence="2" id="KW-1185">Reference proteome</keyword>
<reference evidence="1 2" key="1">
    <citation type="journal article" date="2013" name="Mar. Genomics">
        <title>Expression of sulfatases in Rhodopirellula baltica and the diversity of sulfatases in the genus Rhodopirellula.</title>
        <authorList>
            <person name="Wegner C.E."/>
            <person name="Richter-Heitmann T."/>
            <person name="Klindworth A."/>
            <person name="Klockow C."/>
            <person name="Richter M."/>
            <person name="Achstetter T."/>
            <person name="Glockner F.O."/>
            <person name="Harder J."/>
        </authorList>
    </citation>
    <scope>NUCLEOTIDE SEQUENCE [LARGE SCALE GENOMIC DNA]</scope>
    <source>
        <strain evidence="1 2">SM41</strain>
    </source>
</reference>